<feature type="transmembrane region" description="Helical" evidence="2">
    <location>
        <begin position="129"/>
        <end position="149"/>
    </location>
</feature>
<feature type="transmembrane region" description="Helical" evidence="2">
    <location>
        <begin position="478"/>
        <end position="505"/>
    </location>
</feature>
<dbReference type="GO" id="GO:0016020">
    <property type="term" value="C:membrane"/>
    <property type="evidence" value="ECO:0007669"/>
    <property type="project" value="UniProtKB-SubCell"/>
</dbReference>
<sequence length="541" mass="59418">MSTAIRKCSMMTSWSMVEHITLVVMAETTPNGSAQQRKTLPYNEVFGSRARFIIMFLLLLCLAALWSNILTFNIAIICMHPHRNRNGSLTSLELRLAQESKTEHDPDDPHVIGFFGKQIIWYTPGDKSLLISAVAVGALAANVPVVWLTNRYGIRMTFGLLGLLSSIATLLIPVGARLGLPYFLTIRAIQGIAFAANFSVIGSFSSRWTYFKQNGMMVSALVAHFQLAPSITMPVGGFLCKNFGWPSVYYWHGIASFILFAFFIVAYRNSPSKHPFVSDIELNKITLGKDLVTKSEQRQIPYAKILKTYAVWAVWIAAVGNFTCANLMFLYSPTFLHAVLGFHIHHTGITAAFAPLLQFAIKITCGIASDKIRNIDESTKLKAFNSLAFFGSAACLVALALTDPEYSMLSLAFLAISIGFLGFTTGGFFKSGPLIARHYASFVTGNVSLGMTLTMLLVPFGVSVLAPDNSAEQWKRVFFATAAILVTTNVFFVVFGSATICSWAISQSAMQSQTNSTRFSVNTKVLPVENQKRNTESPSTK</sequence>
<keyword evidence="2" id="KW-0472">Membrane</keyword>
<feature type="transmembrane region" description="Helical" evidence="2">
    <location>
        <begin position="216"/>
        <end position="236"/>
    </location>
</feature>
<feature type="transmembrane region" description="Helical" evidence="2">
    <location>
        <begin position="343"/>
        <end position="363"/>
    </location>
</feature>
<reference evidence="4 5" key="1">
    <citation type="submission" date="2014-11" db="EMBL/GenBank/DDBJ databases">
        <title>Genetic blueprint of the zoonotic pathogen Toxocara canis.</title>
        <authorList>
            <person name="Zhu X.-Q."/>
            <person name="Korhonen P.K."/>
            <person name="Cai H."/>
            <person name="Young N.D."/>
            <person name="Nejsum P."/>
            <person name="von Samson-Himmelstjerna G."/>
            <person name="Boag P.R."/>
            <person name="Tan P."/>
            <person name="Li Q."/>
            <person name="Min J."/>
            <person name="Yang Y."/>
            <person name="Wang X."/>
            <person name="Fang X."/>
            <person name="Hall R.S."/>
            <person name="Hofmann A."/>
            <person name="Sternberg P.W."/>
            <person name="Jex A.R."/>
            <person name="Gasser R.B."/>
        </authorList>
    </citation>
    <scope>NUCLEOTIDE SEQUENCE [LARGE SCALE GENOMIC DNA]</scope>
    <source>
        <strain evidence="4">PN_DK_2014</strain>
    </source>
</reference>
<dbReference type="STRING" id="6265.A0A0B2VRC4"/>
<dbReference type="OrthoDB" id="2985014at2759"/>
<dbReference type="EMBL" id="JPKZ01001178">
    <property type="protein sequence ID" value="KHN83580.1"/>
    <property type="molecule type" value="Genomic_DNA"/>
</dbReference>
<dbReference type="GO" id="GO:0022857">
    <property type="term" value="F:transmembrane transporter activity"/>
    <property type="evidence" value="ECO:0007669"/>
    <property type="project" value="InterPro"/>
</dbReference>
<dbReference type="InterPro" id="IPR036259">
    <property type="entry name" value="MFS_trans_sf"/>
</dbReference>
<dbReference type="OMA" id="MICAKES"/>
<evidence type="ECO:0000256" key="2">
    <source>
        <dbReference type="SAM" id="Phobius"/>
    </source>
</evidence>
<feature type="transmembrane region" description="Helical" evidence="2">
    <location>
        <begin position="441"/>
        <end position="466"/>
    </location>
</feature>
<feature type="transmembrane region" description="Helical" evidence="2">
    <location>
        <begin position="156"/>
        <end position="176"/>
    </location>
</feature>
<feature type="transmembrane region" description="Helical" evidence="2">
    <location>
        <begin position="182"/>
        <end position="204"/>
    </location>
</feature>
<evidence type="ECO:0000259" key="3">
    <source>
        <dbReference type="PROSITE" id="PS50850"/>
    </source>
</evidence>
<dbReference type="SUPFAM" id="SSF103473">
    <property type="entry name" value="MFS general substrate transporter"/>
    <property type="match status" value="1"/>
</dbReference>
<accession>A0A0B2VRC4</accession>
<evidence type="ECO:0000256" key="1">
    <source>
        <dbReference type="ARBA" id="ARBA00004141"/>
    </source>
</evidence>
<organism evidence="4 5">
    <name type="scientific">Toxocara canis</name>
    <name type="common">Canine roundworm</name>
    <dbReference type="NCBI Taxonomy" id="6265"/>
    <lineage>
        <taxon>Eukaryota</taxon>
        <taxon>Metazoa</taxon>
        <taxon>Ecdysozoa</taxon>
        <taxon>Nematoda</taxon>
        <taxon>Chromadorea</taxon>
        <taxon>Rhabditida</taxon>
        <taxon>Spirurina</taxon>
        <taxon>Ascaridomorpha</taxon>
        <taxon>Ascaridoidea</taxon>
        <taxon>Toxocaridae</taxon>
        <taxon>Toxocara</taxon>
    </lineage>
</organism>
<keyword evidence="2" id="KW-1133">Transmembrane helix</keyword>
<feature type="domain" description="Major facilitator superfamily (MFS) profile" evidence="3">
    <location>
        <begin position="59"/>
        <end position="500"/>
    </location>
</feature>
<dbReference type="Pfam" id="PF07690">
    <property type="entry name" value="MFS_1"/>
    <property type="match status" value="1"/>
</dbReference>
<proteinExistence type="predicted"/>
<evidence type="ECO:0000313" key="4">
    <source>
        <dbReference type="EMBL" id="KHN83580.1"/>
    </source>
</evidence>
<dbReference type="Gene3D" id="1.20.1250.20">
    <property type="entry name" value="MFS general substrate transporter like domains"/>
    <property type="match status" value="2"/>
</dbReference>
<feature type="transmembrane region" description="Helical" evidence="2">
    <location>
        <begin position="383"/>
        <end position="402"/>
    </location>
</feature>
<evidence type="ECO:0000313" key="5">
    <source>
        <dbReference type="Proteomes" id="UP000031036"/>
    </source>
</evidence>
<dbReference type="AlphaFoldDB" id="A0A0B2VRC4"/>
<comment type="caution">
    <text evidence="4">The sequence shown here is derived from an EMBL/GenBank/DDBJ whole genome shotgun (WGS) entry which is preliminary data.</text>
</comment>
<dbReference type="InterPro" id="IPR020846">
    <property type="entry name" value="MFS_dom"/>
</dbReference>
<dbReference type="Proteomes" id="UP000031036">
    <property type="component" value="Unassembled WGS sequence"/>
</dbReference>
<keyword evidence="5" id="KW-1185">Reference proteome</keyword>
<dbReference type="PANTHER" id="PTHR45757">
    <property type="entry name" value="PROTEIN CBG23364-RELATED"/>
    <property type="match status" value="1"/>
</dbReference>
<dbReference type="PANTHER" id="PTHR45757:SF23">
    <property type="entry name" value="MAJOR FACILITATOR SUPERFAMILY (MFS) PROFILE DOMAIN-CONTAINING PROTEIN"/>
    <property type="match status" value="1"/>
</dbReference>
<comment type="subcellular location">
    <subcellularLocation>
        <location evidence="1">Membrane</location>
        <topology evidence="1">Multi-pass membrane protein</topology>
    </subcellularLocation>
</comment>
<feature type="transmembrane region" description="Helical" evidence="2">
    <location>
        <begin position="52"/>
        <end position="77"/>
    </location>
</feature>
<keyword evidence="2" id="KW-0812">Transmembrane</keyword>
<dbReference type="PROSITE" id="PS50850">
    <property type="entry name" value="MFS"/>
    <property type="match status" value="1"/>
</dbReference>
<feature type="transmembrane region" description="Helical" evidence="2">
    <location>
        <begin position="248"/>
        <end position="267"/>
    </location>
</feature>
<gene>
    <name evidence="4" type="primary">SLC17A5</name>
    <name evidence="4" type="ORF">Tcan_18771</name>
</gene>
<name>A0A0B2VRC4_TOXCA</name>
<feature type="transmembrane region" description="Helical" evidence="2">
    <location>
        <begin position="309"/>
        <end position="331"/>
    </location>
</feature>
<dbReference type="InterPro" id="IPR011701">
    <property type="entry name" value="MFS"/>
</dbReference>
<feature type="transmembrane region" description="Helical" evidence="2">
    <location>
        <begin position="408"/>
        <end position="429"/>
    </location>
</feature>
<protein>
    <submittedName>
        <fullName evidence="4">Sialin</fullName>
    </submittedName>
</protein>